<organism evidence="4 5">
    <name type="scientific">Kordiimonas pumila</name>
    <dbReference type="NCBI Taxonomy" id="2161677"/>
    <lineage>
        <taxon>Bacteria</taxon>
        <taxon>Pseudomonadati</taxon>
        <taxon>Pseudomonadota</taxon>
        <taxon>Alphaproteobacteria</taxon>
        <taxon>Kordiimonadales</taxon>
        <taxon>Kordiimonadaceae</taxon>
        <taxon>Kordiimonas</taxon>
    </lineage>
</organism>
<protein>
    <submittedName>
        <fullName evidence="4">Alpha/beta hydrolase</fullName>
    </submittedName>
</protein>
<dbReference type="EMBL" id="JBHRSL010000027">
    <property type="protein sequence ID" value="MFC3053501.1"/>
    <property type="molecule type" value="Genomic_DNA"/>
</dbReference>
<dbReference type="PANTHER" id="PTHR48081">
    <property type="entry name" value="AB HYDROLASE SUPERFAMILY PROTEIN C4A8.06C"/>
    <property type="match status" value="1"/>
</dbReference>
<dbReference type="InterPro" id="IPR029058">
    <property type="entry name" value="AB_hydrolase_fold"/>
</dbReference>
<evidence type="ECO:0000259" key="3">
    <source>
        <dbReference type="Pfam" id="PF07859"/>
    </source>
</evidence>
<sequence>MPETGFNAFFKDVMGPMLAPAPLNMKIIPAPAAASAETKLLLENVKGPRDSVDIRDEAVRAAFRQGIMAVWKAAASYLGIEHTFRTEEIGGVSCRIFTPNKLRNKTQKLLYLHGGSYWLGSAEANASIAISMADKSGLEVISIDYRLAPEHPFPAAQNDAVAVIRALQESGTAHTHLALFGDSAGGGLALSTMLALRDQNIPMPAALGLISPWTDMTFSGDSHQTCNHYTDPWLSVEGLIEPAALYAGEHPLTHPYISPLFADLTGLPPTLIHVGTREILMSDSTRLARAAKKAGVPVELAVFEAMWHVWHFYPRVPEADEAIDEMSQFLCNQLASL</sequence>
<comment type="caution">
    <text evidence="4">The sequence shown here is derived from an EMBL/GenBank/DDBJ whole genome shotgun (WGS) entry which is preliminary data.</text>
</comment>
<gene>
    <name evidence="4" type="ORF">ACFOKA_16500</name>
</gene>
<reference evidence="5" key="1">
    <citation type="journal article" date="2019" name="Int. J. Syst. Evol. Microbiol.">
        <title>The Global Catalogue of Microorganisms (GCM) 10K type strain sequencing project: providing services to taxonomists for standard genome sequencing and annotation.</title>
        <authorList>
            <consortium name="The Broad Institute Genomics Platform"/>
            <consortium name="The Broad Institute Genome Sequencing Center for Infectious Disease"/>
            <person name="Wu L."/>
            <person name="Ma J."/>
        </authorList>
    </citation>
    <scope>NUCLEOTIDE SEQUENCE [LARGE SCALE GENOMIC DNA]</scope>
    <source>
        <strain evidence="5">KCTC 62164</strain>
    </source>
</reference>
<evidence type="ECO:0000313" key="5">
    <source>
        <dbReference type="Proteomes" id="UP001595444"/>
    </source>
</evidence>
<dbReference type="Pfam" id="PF07859">
    <property type="entry name" value="Abhydrolase_3"/>
    <property type="match status" value="1"/>
</dbReference>
<evidence type="ECO:0000313" key="4">
    <source>
        <dbReference type="EMBL" id="MFC3053501.1"/>
    </source>
</evidence>
<dbReference type="GO" id="GO:0016787">
    <property type="term" value="F:hydrolase activity"/>
    <property type="evidence" value="ECO:0007669"/>
    <property type="project" value="UniProtKB-KW"/>
</dbReference>
<dbReference type="PANTHER" id="PTHR48081:SF30">
    <property type="entry name" value="ACETYL-HYDROLASE LIPR-RELATED"/>
    <property type="match status" value="1"/>
</dbReference>
<name>A0ABV7D9G7_9PROT</name>
<accession>A0ABV7D9G7</accession>
<dbReference type="Gene3D" id="3.40.50.1820">
    <property type="entry name" value="alpha/beta hydrolase"/>
    <property type="match status" value="1"/>
</dbReference>
<keyword evidence="5" id="KW-1185">Reference proteome</keyword>
<feature type="domain" description="Alpha/beta hydrolase fold-3" evidence="3">
    <location>
        <begin position="109"/>
        <end position="311"/>
    </location>
</feature>
<keyword evidence="2 4" id="KW-0378">Hydrolase</keyword>
<evidence type="ECO:0000256" key="1">
    <source>
        <dbReference type="ARBA" id="ARBA00010515"/>
    </source>
</evidence>
<dbReference type="InterPro" id="IPR050300">
    <property type="entry name" value="GDXG_lipolytic_enzyme"/>
</dbReference>
<evidence type="ECO:0000256" key="2">
    <source>
        <dbReference type="ARBA" id="ARBA00022801"/>
    </source>
</evidence>
<dbReference type="SUPFAM" id="SSF53474">
    <property type="entry name" value="alpha/beta-Hydrolases"/>
    <property type="match status" value="1"/>
</dbReference>
<dbReference type="Proteomes" id="UP001595444">
    <property type="component" value="Unassembled WGS sequence"/>
</dbReference>
<dbReference type="RefSeq" id="WP_194215548.1">
    <property type="nucleotide sequence ID" value="NZ_CP061205.1"/>
</dbReference>
<comment type="similarity">
    <text evidence="1">Belongs to the 'GDXG' lipolytic enzyme family.</text>
</comment>
<dbReference type="InterPro" id="IPR013094">
    <property type="entry name" value="AB_hydrolase_3"/>
</dbReference>
<proteinExistence type="inferred from homology"/>